<dbReference type="EMBL" id="LN899822">
    <property type="protein sequence ID" value="CUV62234.1"/>
    <property type="molecule type" value="Genomic_DNA"/>
</dbReference>
<accession>A0A0K1ZFX3</accession>
<dbReference type="EMBL" id="LN899825">
    <property type="protein sequence ID" value="CUV33812.1"/>
    <property type="molecule type" value="Genomic_DNA"/>
</dbReference>
<evidence type="ECO:0000313" key="3">
    <source>
        <dbReference type="EMBL" id="CUV33812.1"/>
    </source>
</evidence>
<evidence type="ECO:0000313" key="2">
    <source>
        <dbReference type="EMBL" id="CUV21478.1"/>
    </source>
</evidence>
<proteinExistence type="predicted"/>
<dbReference type="SUPFAM" id="SSF52788">
    <property type="entry name" value="Phosphotyrosine protein phosphatases I"/>
    <property type="match status" value="1"/>
</dbReference>
<reference evidence="5" key="1">
    <citation type="submission" date="2015-10" db="EMBL/GenBank/DDBJ databases">
        <authorList>
            <person name="Gilbert D.G."/>
        </authorList>
    </citation>
    <scope>NUCLEOTIDE SEQUENCE</scope>
    <source>
        <strain evidence="5">Phyl III-seqv23</strain>
    </source>
</reference>
<dbReference type="AlphaFoldDB" id="A0A0K1ZFX3"/>
<dbReference type="EMBL" id="LN899823">
    <property type="protein sequence ID" value="CUV21478.1"/>
    <property type="molecule type" value="Genomic_DNA"/>
</dbReference>
<dbReference type="Gene3D" id="3.40.50.2300">
    <property type="match status" value="1"/>
</dbReference>
<dbReference type="EMBL" id="LN899821">
    <property type="protein sequence ID" value="CUV16344.1"/>
    <property type="molecule type" value="Genomic_DNA"/>
</dbReference>
<evidence type="ECO:0000313" key="4">
    <source>
        <dbReference type="EMBL" id="CUV40484.1"/>
    </source>
</evidence>
<dbReference type="EMBL" id="LN899826">
    <property type="protein sequence ID" value="CUV40484.1"/>
    <property type="molecule type" value="Genomic_DNA"/>
</dbReference>
<protein>
    <submittedName>
        <fullName evidence="5">Putative low molecular weight phosphotyrosine protein phosphatase</fullName>
    </submittedName>
</protein>
<dbReference type="InterPro" id="IPR016919">
    <property type="entry name" value="UCP029416_PTP"/>
</dbReference>
<evidence type="ECO:0000313" key="1">
    <source>
        <dbReference type="EMBL" id="CUV16344.1"/>
    </source>
</evidence>
<organism evidence="5">
    <name type="scientific">Ralstonia solanacearum</name>
    <name type="common">Pseudomonas solanacearum</name>
    <dbReference type="NCBI Taxonomy" id="305"/>
    <lineage>
        <taxon>Bacteria</taxon>
        <taxon>Pseudomonadati</taxon>
        <taxon>Pseudomonadota</taxon>
        <taxon>Betaproteobacteria</taxon>
        <taxon>Burkholderiales</taxon>
        <taxon>Burkholderiaceae</taxon>
        <taxon>Ralstonia</taxon>
        <taxon>Ralstonia solanacearum species complex</taxon>
    </lineage>
</organism>
<gene>
    <name evidence="1" type="ORF">PSS4_v1_70028</name>
    <name evidence="5" type="ORF">RD1301_v1_2150008</name>
    <name evidence="2" type="ORF">RUN1744_v1_30011</name>
    <name evidence="3" type="ORF">TD1301_v1_560019</name>
    <name evidence="4" type="ORF">TF3108_v1_500011</name>
</gene>
<sequence length="107" mass="12354">MRALFICSRNRLRSPTAESIFAHWPNVDTDSAGLAPDADVPLTADQLEWAEVIFVMERSHRRRLSQRFGPWLRGKRIVCLDIPDDYAFMQPELVALLERRAGPYLRS</sequence>
<name>A0A0K1ZFX3_RALSL</name>
<dbReference type="InterPro" id="IPR036196">
    <property type="entry name" value="Ptyr_pPase_sf"/>
</dbReference>
<dbReference type="PIRSF" id="PIRSF029416">
    <property type="entry name" value="UCP029416_PTP"/>
    <property type="match status" value="1"/>
</dbReference>
<dbReference type="PATRIC" id="fig|305.107.peg.62"/>
<evidence type="ECO:0000313" key="5">
    <source>
        <dbReference type="EMBL" id="CUV62234.1"/>
    </source>
</evidence>